<reference evidence="1 2" key="1">
    <citation type="submission" date="2016-08" db="EMBL/GenBank/DDBJ databases">
        <authorList>
            <person name="Seilhamer J.J."/>
        </authorList>
    </citation>
    <scope>NUCLEOTIDE SEQUENCE [LARGE SCALE GENOMIC DNA]</scope>
    <source>
        <strain evidence="1 2">NML150140-1</strain>
    </source>
</reference>
<protein>
    <submittedName>
        <fullName evidence="1">Uncharacterized protein</fullName>
    </submittedName>
</protein>
<sequence length="104" mass="12564">MHDKNSAKRYGIPFINYSKKEWIQMGGKFYKEILPSIEKIKKLSTNEKIIMKLMVSCNSALFEAEHFTKQRNFFNLRYIYLCLKIRFLRIKIEKRLEIYCVNST</sequence>
<gene>
    <name evidence="1" type="ORF">BEI59_23870</name>
</gene>
<name>A0A1E3UBV1_9FIRM</name>
<dbReference type="EMBL" id="MEHA01000022">
    <property type="protein sequence ID" value="ODR46788.1"/>
    <property type="molecule type" value="Genomic_DNA"/>
</dbReference>
<organism evidence="1 2">
    <name type="scientific">Eisenbergiella tayi</name>
    <dbReference type="NCBI Taxonomy" id="1432052"/>
    <lineage>
        <taxon>Bacteria</taxon>
        <taxon>Bacillati</taxon>
        <taxon>Bacillota</taxon>
        <taxon>Clostridia</taxon>
        <taxon>Lachnospirales</taxon>
        <taxon>Lachnospiraceae</taxon>
        <taxon>Eisenbergiella</taxon>
    </lineage>
</organism>
<dbReference type="AlphaFoldDB" id="A0A1E3UBV1"/>
<comment type="caution">
    <text evidence="1">The sequence shown here is derived from an EMBL/GenBank/DDBJ whole genome shotgun (WGS) entry which is preliminary data.</text>
</comment>
<dbReference type="Proteomes" id="UP000094271">
    <property type="component" value="Unassembled WGS sequence"/>
</dbReference>
<proteinExistence type="predicted"/>
<accession>A0A1E3UBV1</accession>
<evidence type="ECO:0000313" key="1">
    <source>
        <dbReference type="EMBL" id="ODR46788.1"/>
    </source>
</evidence>
<evidence type="ECO:0000313" key="2">
    <source>
        <dbReference type="Proteomes" id="UP000094271"/>
    </source>
</evidence>